<accession>A0A6M3LBI0</accession>
<proteinExistence type="predicted"/>
<protein>
    <submittedName>
        <fullName evidence="1">Uncharacterized protein</fullName>
    </submittedName>
</protein>
<dbReference type="EMBL" id="MT142933">
    <property type="protein sequence ID" value="QJA90734.1"/>
    <property type="molecule type" value="Genomic_DNA"/>
</dbReference>
<evidence type="ECO:0000313" key="1">
    <source>
        <dbReference type="EMBL" id="QJA90734.1"/>
    </source>
</evidence>
<name>A0A6M3LBI0_9ZZZZ</name>
<reference evidence="1" key="1">
    <citation type="submission" date="2020-03" db="EMBL/GenBank/DDBJ databases">
        <title>The deep terrestrial virosphere.</title>
        <authorList>
            <person name="Holmfeldt K."/>
            <person name="Nilsson E."/>
            <person name="Simone D."/>
            <person name="Lopez-Fernandez M."/>
            <person name="Wu X."/>
            <person name="de Brujin I."/>
            <person name="Lundin D."/>
            <person name="Andersson A."/>
            <person name="Bertilsson S."/>
            <person name="Dopson M."/>
        </authorList>
    </citation>
    <scope>NUCLEOTIDE SEQUENCE</scope>
    <source>
        <strain evidence="1">MM415B03591</strain>
    </source>
</reference>
<organism evidence="1">
    <name type="scientific">viral metagenome</name>
    <dbReference type="NCBI Taxonomy" id="1070528"/>
    <lineage>
        <taxon>unclassified sequences</taxon>
        <taxon>metagenomes</taxon>
        <taxon>organismal metagenomes</taxon>
    </lineage>
</organism>
<dbReference type="AlphaFoldDB" id="A0A6M3LBI0"/>
<sequence>MLVERPVTQFPDAPKGLISIDDSMWLQALKAVLASDLEPRQKSDLADKLIGQQFESKSGFWKGLFETSIKLISLAAGIFTAIKVAS</sequence>
<gene>
    <name evidence="1" type="ORF">MM415B03591_0009</name>
</gene>